<keyword evidence="2" id="KW-1185">Reference proteome</keyword>
<dbReference type="Proteomes" id="UP000823749">
    <property type="component" value="Chromosome 10"/>
</dbReference>
<organism evidence="1 2">
    <name type="scientific">Rhododendron griersonianum</name>
    <dbReference type="NCBI Taxonomy" id="479676"/>
    <lineage>
        <taxon>Eukaryota</taxon>
        <taxon>Viridiplantae</taxon>
        <taxon>Streptophyta</taxon>
        <taxon>Embryophyta</taxon>
        <taxon>Tracheophyta</taxon>
        <taxon>Spermatophyta</taxon>
        <taxon>Magnoliopsida</taxon>
        <taxon>eudicotyledons</taxon>
        <taxon>Gunneridae</taxon>
        <taxon>Pentapetalae</taxon>
        <taxon>asterids</taxon>
        <taxon>Ericales</taxon>
        <taxon>Ericaceae</taxon>
        <taxon>Ericoideae</taxon>
        <taxon>Rhodoreae</taxon>
        <taxon>Rhododendron</taxon>
    </lineage>
</organism>
<evidence type="ECO:0000313" key="1">
    <source>
        <dbReference type="EMBL" id="KAG5527435.1"/>
    </source>
</evidence>
<protein>
    <submittedName>
        <fullName evidence="1">Uncharacterized protein</fullName>
    </submittedName>
</protein>
<evidence type="ECO:0000313" key="2">
    <source>
        <dbReference type="Proteomes" id="UP000823749"/>
    </source>
</evidence>
<sequence length="137" mass="15771">MVCIYFRCQPKDTTSTSVAFHRSYPLSASCSYGMVYPYLNQNPLLFHWKFSEEIQVQMEKICTLILHLFLLDVVEMEAVIILVNILKYLNTDGDTLSIEHPLTSFCQFSRILGVTNCQTAKLVLVDKVLCADQLRRE</sequence>
<reference evidence="1" key="1">
    <citation type="submission" date="2020-08" db="EMBL/GenBank/DDBJ databases">
        <title>Plant Genome Project.</title>
        <authorList>
            <person name="Zhang R.-G."/>
        </authorList>
    </citation>
    <scope>NUCLEOTIDE SEQUENCE</scope>
    <source>
        <strain evidence="1">WSP0</strain>
        <tissue evidence="1">Leaf</tissue>
    </source>
</reference>
<comment type="caution">
    <text evidence="1">The sequence shown here is derived from an EMBL/GenBank/DDBJ whole genome shotgun (WGS) entry which is preliminary data.</text>
</comment>
<proteinExistence type="predicted"/>
<dbReference type="EMBL" id="JACTNZ010000010">
    <property type="protein sequence ID" value="KAG5527435.1"/>
    <property type="molecule type" value="Genomic_DNA"/>
</dbReference>
<name>A0AAV6IHV9_9ERIC</name>
<dbReference type="AlphaFoldDB" id="A0AAV6IHV9"/>
<gene>
    <name evidence="1" type="ORF">RHGRI_028356</name>
</gene>
<accession>A0AAV6IHV9</accession>